<reference evidence="6" key="1">
    <citation type="submission" date="2018-05" db="EMBL/GenBank/DDBJ databases">
        <title>Draft genome sequence of Stemphylium lycopersici strain CIDEFI 213.</title>
        <authorList>
            <person name="Medina R."/>
            <person name="Franco M.E.E."/>
            <person name="Lucentini C.G."/>
            <person name="Saparrat M.C.N."/>
            <person name="Balatti P.A."/>
        </authorList>
    </citation>
    <scope>NUCLEOTIDE SEQUENCE [LARGE SCALE GENOMIC DNA]</scope>
    <source>
        <strain evidence="6">CIDEFI 213</strain>
    </source>
</reference>
<proteinExistence type="inferred from homology"/>
<dbReference type="InterPro" id="IPR029058">
    <property type="entry name" value="AB_hydrolase_fold"/>
</dbReference>
<keyword evidence="6" id="KW-1185">Reference proteome</keyword>
<feature type="chain" id="PRO_5017082268" evidence="3">
    <location>
        <begin position="19"/>
        <end position="554"/>
    </location>
</feature>
<keyword evidence="3" id="KW-0732">Signal</keyword>
<evidence type="ECO:0000256" key="1">
    <source>
        <dbReference type="ARBA" id="ARBA00010088"/>
    </source>
</evidence>
<comment type="caution">
    <text evidence="5">The sequence shown here is derived from an EMBL/GenBank/DDBJ whole genome shotgun (WGS) entry which is preliminary data.</text>
</comment>
<comment type="similarity">
    <text evidence="1">Belongs to the peptidase S33 family.</text>
</comment>
<organism evidence="5 6">
    <name type="scientific">Stemphylium lycopersici</name>
    <name type="common">Tomato gray leaf spot disease fungus</name>
    <name type="synonym">Thyrospora lycopersici</name>
    <dbReference type="NCBI Taxonomy" id="183478"/>
    <lineage>
        <taxon>Eukaryota</taxon>
        <taxon>Fungi</taxon>
        <taxon>Dikarya</taxon>
        <taxon>Ascomycota</taxon>
        <taxon>Pezizomycotina</taxon>
        <taxon>Dothideomycetes</taxon>
        <taxon>Pleosporomycetidae</taxon>
        <taxon>Pleosporales</taxon>
        <taxon>Pleosporineae</taxon>
        <taxon>Pleosporaceae</taxon>
        <taxon>Stemphylium</taxon>
    </lineage>
</organism>
<keyword evidence="5" id="KW-0012">Acyltransferase</keyword>
<evidence type="ECO:0000313" key="5">
    <source>
        <dbReference type="EMBL" id="RAR15125.1"/>
    </source>
</evidence>
<name>A0A364NCS5_STELY</name>
<evidence type="ECO:0000256" key="2">
    <source>
        <dbReference type="ARBA" id="ARBA00022801"/>
    </source>
</evidence>
<sequence>MVLYKFFRVLFLTGFGLASPIQLNYGPTNFTLQWAPCDLDFPASISEVVKANGVPLFCANLEVPLDYTNPDNGKTLELQLVKIEATTEPFKGSLIMNPGGPGSSGVEEIAKSGPRYSEIMGGHFNVIGFDARATGRTLEFVCKPPQGNASSLARRITNFTVPQANMYEMLVEKAWQDGKLYADACAETEGLADIASLISTPFVARDILNIVDALKEDGMLRFWGRSYSSVLGQTFAAMFPDRIGRLFLDSILPNDDYYSGQWATANRGTEVSLLNFLHECVNAGPEVCTIANFSGPGTTAQDLHNELGVVFDELLQNPTVRPTEQLKVPLAFWQSGSVTWYQDLKYSILTQLYQPIQFSSLTLTLEAILKRDWTSQYLGPLSLPTGERWGNGAPWNFHGIGCGDSHFRANKPEDMYSLVQVQQVAGSWSDAFAPQVWVCAHWAFEAAEKFDGPFVGINTSYPVLLANGLHDPITPISSAFEVSANLLGSRVLQHNGHGHGVMNHPSNCTVKAIHDYFNDGTLPDVGTKCEPDQTGFEIALAYEELLRNSTVQGN</sequence>
<evidence type="ECO:0000259" key="4">
    <source>
        <dbReference type="Pfam" id="PF08386"/>
    </source>
</evidence>
<dbReference type="OrthoDB" id="425534at2759"/>
<dbReference type="Pfam" id="PF08386">
    <property type="entry name" value="Abhydrolase_4"/>
    <property type="match status" value="1"/>
</dbReference>
<gene>
    <name evidence="5" type="ORF">DDE83_001562</name>
</gene>
<dbReference type="STRING" id="183478.A0A364NCS5"/>
<dbReference type="AlphaFoldDB" id="A0A364NCS5"/>
<feature type="signal peptide" evidence="3">
    <location>
        <begin position="1"/>
        <end position="18"/>
    </location>
</feature>
<dbReference type="PANTHER" id="PTHR43248">
    <property type="entry name" value="2-SUCCINYL-6-HYDROXY-2,4-CYCLOHEXADIENE-1-CARBOXYLATE SYNTHASE"/>
    <property type="match status" value="1"/>
</dbReference>
<dbReference type="InterPro" id="IPR013595">
    <property type="entry name" value="Pept_S33_TAP-like_C"/>
</dbReference>
<dbReference type="SUPFAM" id="SSF53474">
    <property type="entry name" value="alpha/beta-Hydrolases"/>
    <property type="match status" value="1"/>
</dbReference>
<evidence type="ECO:0000313" key="6">
    <source>
        <dbReference type="Proteomes" id="UP000249619"/>
    </source>
</evidence>
<protein>
    <submittedName>
        <fullName evidence="5">Hydrolases or acyltransferase</fullName>
    </submittedName>
</protein>
<dbReference type="Proteomes" id="UP000249619">
    <property type="component" value="Unassembled WGS sequence"/>
</dbReference>
<evidence type="ECO:0000256" key="3">
    <source>
        <dbReference type="SAM" id="SignalP"/>
    </source>
</evidence>
<dbReference type="GO" id="GO:0016787">
    <property type="term" value="F:hydrolase activity"/>
    <property type="evidence" value="ECO:0007669"/>
    <property type="project" value="UniProtKB-KW"/>
</dbReference>
<dbReference type="PANTHER" id="PTHR43248:SF25">
    <property type="entry name" value="AB HYDROLASE-1 DOMAIN-CONTAINING PROTEIN-RELATED"/>
    <property type="match status" value="1"/>
</dbReference>
<keyword evidence="2 5" id="KW-0378">Hydrolase</keyword>
<dbReference type="GO" id="GO:0016746">
    <property type="term" value="F:acyltransferase activity"/>
    <property type="evidence" value="ECO:0007669"/>
    <property type="project" value="UniProtKB-KW"/>
</dbReference>
<dbReference type="InterPro" id="IPR051601">
    <property type="entry name" value="Serine_prot/Carboxylest_S33"/>
</dbReference>
<dbReference type="EMBL" id="QGDH01000015">
    <property type="protein sequence ID" value="RAR15125.1"/>
    <property type="molecule type" value="Genomic_DNA"/>
</dbReference>
<accession>A0A364NCS5</accession>
<dbReference type="Gene3D" id="3.40.50.1820">
    <property type="entry name" value="alpha/beta hydrolase"/>
    <property type="match status" value="1"/>
</dbReference>
<keyword evidence="5" id="KW-0808">Transferase</keyword>
<feature type="domain" description="Peptidase S33 tripeptidyl aminopeptidase-like C-terminal" evidence="4">
    <location>
        <begin position="428"/>
        <end position="529"/>
    </location>
</feature>